<feature type="region of interest" description="Disordered" evidence="1">
    <location>
        <begin position="78"/>
        <end position="98"/>
    </location>
</feature>
<organism evidence="2 3">
    <name type="scientific">Mesorhabditis belari</name>
    <dbReference type="NCBI Taxonomy" id="2138241"/>
    <lineage>
        <taxon>Eukaryota</taxon>
        <taxon>Metazoa</taxon>
        <taxon>Ecdysozoa</taxon>
        <taxon>Nematoda</taxon>
        <taxon>Chromadorea</taxon>
        <taxon>Rhabditida</taxon>
        <taxon>Rhabditina</taxon>
        <taxon>Rhabditomorpha</taxon>
        <taxon>Rhabditoidea</taxon>
        <taxon>Rhabditidae</taxon>
        <taxon>Mesorhabditinae</taxon>
        <taxon>Mesorhabditis</taxon>
    </lineage>
</organism>
<evidence type="ECO:0000313" key="3">
    <source>
        <dbReference type="WBParaSite" id="MBELARI_LOCUS639"/>
    </source>
</evidence>
<dbReference type="Proteomes" id="UP000887575">
    <property type="component" value="Unassembled WGS sequence"/>
</dbReference>
<evidence type="ECO:0000256" key="1">
    <source>
        <dbReference type="SAM" id="MobiDB-lite"/>
    </source>
</evidence>
<dbReference type="SUPFAM" id="SSF53098">
    <property type="entry name" value="Ribonuclease H-like"/>
    <property type="match status" value="1"/>
</dbReference>
<evidence type="ECO:0000313" key="2">
    <source>
        <dbReference type="Proteomes" id="UP000887575"/>
    </source>
</evidence>
<dbReference type="AlphaFoldDB" id="A0AAF3FHT7"/>
<proteinExistence type="predicted"/>
<dbReference type="InterPro" id="IPR036397">
    <property type="entry name" value="RNaseH_sf"/>
</dbReference>
<protein>
    <recommendedName>
        <fullName evidence="4">Integrase catalytic domain-containing protein</fullName>
    </recommendedName>
</protein>
<reference evidence="3" key="1">
    <citation type="submission" date="2024-02" db="UniProtKB">
        <authorList>
            <consortium name="WormBaseParasite"/>
        </authorList>
    </citation>
    <scope>IDENTIFICATION</scope>
</reference>
<keyword evidence="2" id="KW-1185">Reference proteome</keyword>
<evidence type="ECO:0008006" key="4">
    <source>
        <dbReference type="Google" id="ProtNLM"/>
    </source>
</evidence>
<accession>A0AAF3FHT7</accession>
<dbReference type="GO" id="GO:0003676">
    <property type="term" value="F:nucleic acid binding"/>
    <property type="evidence" value="ECO:0007669"/>
    <property type="project" value="InterPro"/>
</dbReference>
<feature type="compositionally biased region" description="Basic residues" evidence="1">
    <location>
        <begin position="79"/>
        <end position="88"/>
    </location>
</feature>
<dbReference type="InterPro" id="IPR012337">
    <property type="entry name" value="RNaseH-like_sf"/>
</dbReference>
<name>A0AAF3FHT7_9BILA</name>
<dbReference type="WBParaSite" id="MBELARI_LOCUS639">
    <property type="protein sequence ID" value="MBELARI_LOCUS639"/>
    <property type="gene ID" value="MBELARI_LOCUS639"/>
</dbReference>
<dbReference type="Gene3D" id="3.30.420.10">
    <property type="entry name" value="Ribonuclease H-like superfamily/Ribonuclease H"/>
    <property type="match status" value="1"/>
</dbReference>
<sequence>MEDRFAETFTQYQSQRKKILIPSADKYNEIVKELMNRWSGCQIVHGRPRHSQSQGSVERANQDVERILCTQLREEKSTRVKTKMRSTKTKNLTTRVNRFEPQPQKIQLFFRTQVTKWTRSSRRQWS</sequence>